<dbReference type="GO" id="GO:0005768">
    <property type="term" value="C:endosome"/>
    <property type="evidence" value="ECO:0007669"/>
    <property type="project" value="UniProtKB-SubCell"/>
</dbReference>
<evidence type="ECO:0000313" key="9">
    <source>
        <dbReference type="Proteomes" id="UP000694571"/>
    </source>
</evidence>
<evidence type="ECO:0000256" key="2">
    <source>
        <dbReference type="ARBA" id="ARBA00010704"/>
    </source>
</evidence>
<evidence type="ECO:0000256" key="6">
    <source>
        <dbReference type="ARBA" id="ARBA00023838"/>
    </source>
</evidence>
<dbReference type="Ensembl" id="ENSSSCT00065103345.1">
    <property type="protein sequence ID" value="ENSSSCP00065045679.1"/>
    <property type="gene ID" value="ENSSSCG00065074893.1"/>
</dbReference>
<reference evidence="8" key="1">
    <citation type="submission" date="2025-05" db="UniProtKB">
        <authorList>
            <consortium name="Ensembl"/>
        </authorList>
    </citation>
    <scope>IDENTIFICATION</scope>
</reference>
<accession>A0A8D1P156</accession>
<feature type="region of interest" description="Disordered" evidence="7">
    <location>
        <begin position="92"/>
        <end position="112"/>
    </location>
</feature>
<dbReference type="Proteomes" id="UP000694728">
    <property type="component" value="Unplaced"/>
</dbReference>
<gene>
    <name evidence="8" type="primary">VPS35L</name>
</gene>
<dbReference type="AlphaFoldDB" id="A0A8D1P156"/>
<feature type="compositionally biased region" description="Low complexity" evidence="7">
    <location>
        <begin position="51"/>
        <end position="69"/>
    </location>
</feature>
<evidence type="ECO:0000256" key="4">
    <source>
        <dbReference type="ARBA" id="ARBA00022753"/>
    </source>
</evidence>
<dbReference type="Proteomes" id="UP000694571">
    <property type="component" value="Unplaced"/>
</dbReference>
<dbReference type="InterPro" id="IPR016024">
    <property type="entry name" value="ARM-type_fold"/>
</dbReference>
<dbReference type="Ensembl" id="ENSSSCT00060083391.1">
    <property type="protein sequence ID" value="ENSSSCP00060036154.1"/>
    <property type="gene ID" value="ENSSSCG00060060564.1"/>
</dbReference>
<dbReference type="PANTHER" id="PTHR13673">
    <property type="entry name" value="ESOPHAGEAL CANCER ASSOCIATED PROTEIN"/>
    <property type="match status" value="1"/>
</dbReference>
<comment type="similarity">
    <text evidence="2">Belongs to the VPS35L family.</text>
</comment>
<dbReference type="Ensembl" id="ENSSSCT00050103372.1">
    <property type="protein sequence ID" value="ENSSSCP00050045189.1"/>
    <property type="gene ID" value="ENSSSCG00050075379.1"/>
</dbReference>
<evidence type="ECO:0000256" key="3">
    <source>
        <dbReference type="ARBA" id="ARBA00022448"/>
    </source>
</evidence>
<dbReference type="Proteomes" id="UP000694720">
    <property type="component" value="Unplaced"/>
</dbReference>
<comment type="subcellular location">
    <subcellularLocation>
        <location evidence="1">Endosome</location>
    </subcellularLocation>
</comment>
<proteinExistence type="inferred from homology"/>
<sequence>MATFPWHSRNRNYKAEFASCRLEAVPLEFGDYHPLKPITVTESKTKKVSRKGSTSSTSSSSSSSVVDPLSSVLDGTDPLSMFAASADPATLTAAMDSSRKKRDRDDNSIVGSDFEPWASKRGEILARYTTTEKLSINLFMGSEKGKAGTAASAMSEKVRTRLEELDDFEEGSQKELLNLTQQDYVNRIEELNQSLKDAWASDQKVKALKIVIQCSKLLSDTSVIQFYPSKFVLITDILDTFGKLVYERIFSMCVDNRSVLPDHFSPENVNDTAKETCLNWFFKIASIRELIPRFYVEASILKCNKFLSKTGISECLPRLTCMIRGIGDPLVSVYARAYLCRVGMEVAPHLKESLNKNFFDFLLTFKQIHGDTVQNQLVVQGVELPSYLPLYSPAMDWIFQCISYHAPEDYINCAEVWVEYTCKHFTKREVNTVLADVIKHMTPDRAFEDSYPQLQSIIKKVIAHFHDFSVLFSVEKFLPFLDMFQKEGVRVEVCRCIMEVFIKHQQEPTKDPVILNALLHVCKTMHDSVNALTLEDEKRMLAYLINGFIKMVSFGRDFEQQLSFYVEARSMFCNLEPVLVQLIHSVNRLAMETRKVMKGNHSRKTAAFVRACVAYCFITIPSLGGIFTRLNLYLHSGQVALANQCLSQADAFFKAAISLIPEVPKTINIDGKMRPSESFLLEFLCNFFSTLLIVPDHPEHGVLFLVRELLNVIQDYTWEDNSDDKIRIYTCVLHLLSAMSQETYLYHIDKVDSNDSLYGGDSKFLAENNKLCETVMAQILEHLKTLAKDEALKRQSSLGLSFFNSILAHGDLRNNRLNQLSVNLWHLAQRHGCADTRTMVKTLEYIKKRSRQPDMGHLTELALRLPLQTRT</sequence>
<keyword evidence="4" id="KW-0967">Endosome</keyword>
<dbReference type="SUPFAM" id="SSF48371">
    <property type="entry name" value="ARM repeat"/>
    <property type="match status" value="1"/>
</dbReference>
<dbReference type="InterPro" id="IPR029705">
    <property type="entry name" value="VPS35L"/>
</dbReference>
<name>A0A8D1P156_PIG</name>
<dbReference type="Ensembl" id="ENSSSCT00045028308.1">
    <property type="protein sequence ID" value="ENSSSCP00045019565.1"/>
    <property type="gene ID" value="ENSSSCG00045016399.1"/>
</dbReference>
<dbReference type="GO" id="GO:0032456">
    <property type="term" value="P:endocytic recycling"/>
    <property type="evidence" value="ECO:0007669"/>
    <property type="project" value="InterPro"/>
</dbReference>
<evidence type="ECO:0000313" key="8">
    <source>
        <dbReference type="Ensembl" id="ENSSSCP00050045189.1"/>
    </source>
</evidence>
<keyword evidence="5" id="KW-0653">Protein transport</keyword>
<evidence type="ECO:0000256" key="1">
    <source>
        <dbReference type="ARBA" id="ARBA00004177"/>
    </source>
</evidence>
<evidence type="ECO:0000256" key="7">
    <source>
        <dbReference type="SAM" id="MobiDB-lite"/>
    </source>
</evidence>
<dbReference type="PANTHER" id="PTHR13673:SF0">
    <property type="entry name" value="VPS35 ENDOSOMAL PROTEIN-SORTING FACTOR-LIKE"/>
    <property type="match status" value="1"/>
</dbReference>
<dbReference type="GO" id="GO:0015031">
    <property type="term" value="P:protein transport"/>
    <property type="evidence" value="ECO:0007669"/>
    <property type="project" value="UniProtKB-KW"/>
</dbReference>
<evidence type="ECO:0000256" key="5">
    <source>
        <dbReference type="ARBA" id="ARBA00022927"/>
    </source>
</evidence>
<dbReference type="Proteomes" id="UP000694723">
    <property type="component" value="Unplaced"/>
</dbReference>
<dbReference type="Ensembl" id="ENSSSCT00030095621.1">
    <property type="protein sequence ID" value="ENSSSCP00030044051.1"/>
    <property type="gene ID" value="ENSSSCG00030067963.1"/>
</dbReference>
<keyword evidence="3" id="KW-0813">Transport</keyword>
<dbReference type="Ensembl" id="ENSSSCT00035024181.1">
    <property type="protein sequence ID" value="ENSSSCP00035009059.1"/>
    <property type="gene ID" value="ENSSSCG00035018643.1"/>
</dbReference>
<dbReference type="Proteomes" id="UP000694570">
    <property type="component" value="Unplaced"/>
</dbReference>
<feature type="region of interest" description="Disordered" evidence="7">
    <location>
        <begin position="42"/>
        <end position="69"/>
    </location>
</feature>
<protein>
    <recommendedName>
        <fullName evidence="6">VPS35 endosomal protein-sorting factor-like</fullName>
    </recommendedName>
</protein>
<dbReference type="Proteomes" id="UP000694725">
    <property type="component" value="Unplaced"/>
</dbReference>
<organism evidence="8 9">
    <name type="scientific">Sus scrofa</name>
    <name type="common">Pig</name>
    <dbReference type="NCBI Taxonomy" id="9823"/>
    <lineage>
        <taxon>Eukaryota</taxon>
        <taxon>Metazoa</taxon>
        <taxon>Chordata</taxon>
        <taxon>Craniata</taxon>
        <taxon>Vertebrata</taxon>
        <taxon>Euteleostomi</taxon>
        <taxon>Mammalia</taxon>
        <taxon>Eutheria</taxon>
        <taxon>Laurasiatheria</taxon>
        <taxon>Artiodactyla</taxon>
        <taxon>Suina</taxon>
        <taxon>Suidae</taxon>
        <taxon>Sus</taxon>
    </lineage>
</organism>